<name>A0AAE0G0X4_9CHLO</name>
<dbReference type="AlphaFoldDB" id="A0AAE0G0X4"/>
<gene>
    <name evidence="2" type="ORF">CYMTET_22637</name>
</gene>
<accession>A0AAE0G0X4</accession>
<evidence type="ECO:0000256" key="1">
    <source>
        <dbReference type="SAM" id="MobiDB-lite"/>
    </source>
</evidence>
<dbReference type="Proteomes" id="UP001190700">
    <property type="component" value="Unassembled WGS sequence"/>
</dbReference>
<evidence type="ECO:0000313" key="2">
    <source>
        <dbReference type="EMBL" id="KAK3268881.1"/>
    </source>
</evidence>
<proteinExistence type="predicted"/>
<keyword evidence="3" id="KW-1185">Reference proteome</keyword>
<organism evidence="2 3">
    <name type="scientific">Cymbomonas tetramitiformis</name>
    <dbReference type="NCBI Taxonomy" id="36881"/>
    <lineage>
        <taxon>Eukaryota</taxon>
        <taxon>Viridiplantae</taxon>
        <taxon>Chlorophyta</taxon>
        <taxon>Pyramimonadophyceae</taxon>
        <taxon>Pyramimonadales</taxon>
        <taxon>Pyramimonadaceae</taxon>
        <taxon>Cymbomonas</taxon>
    </lineage>
</organism>
<feature type="region of interest" description="Disordered" evidence="1">
    <location>
        <begin position="14"/>
        <end position="36"/>
    </location>
</feature>
<reference evidence="2 3" key="1">
    <citation type="journal article" date="2015" name="Genome Biol. Evol.">
        <title>Comparative Genomics of a Bacterivorous Green Alga Reveals Evolutionary Causalities and Consequences of Phago-Mixotrophic Mode of Nutrition.</title>
        <authorList>
            <person name="Burns J.A."/>
            <person name="Paasch A."/>
            <person name="Narechania A."/>
            <person name="Kim E."/>
        </authorList>
    </citation>
    <scope>NUCLEOTIDE SEQUENCE [LARGE SCALE GENOMIC DNA]</scope>
    <source>
        <strain evidence="2 3">PLY_AMNH</strain>
    </source>
</reference>
<sequence>MKGLELLLAVAEASRKELPHSEESPVAENSPGRPIVVDNNWADHARSDLQQRQALLGKWVGNSNAYTQQVAKTMSHHDWEEKLQTMCSQGQKGVQGIGAKRQSSSTKKKQWQLYVIEQYSHRHKNHFVKEGGTQPARAEVPAWSPPGEEKEMRLPRLTCITRLTDLVASVAEQHADRDKHRDIHDDEWCLRWLKSKASVELPEDEARRVKRRARSAASVG</sequence>
<comment type="caution">
    <text evidence="2">The sequence shown here is derived from an EMBL/GenBank/DDBJ whole genome shotgun (WGS) entry which is preliminary data.</text>
</comment>
<dbReference type="EMBL" id="LGRX02011502">
    <property type="protein sequence ID" value="KAK3268881.1"/>
    <property type="molecule type" value="Genomic_DNA"/>
</dbReference>
<protein>
    <submittedName>
        <fullName evidence="2">Uncharacterized protein</fullName>
    </submittedName>
</protein>
<feature type="compositionally biased region" description="Basic and acidic residues" evidence="1">
    <location>
        <begin position="14"/>
        <end position="23"/>
    </location>
</feature>
<evidence type="ECO:0000313" key="3">
    <source>
        <dbReference type="Proteomes" id="UP001190700"/>
    </source>
</evidence>